<evidence type="ECO:0000256" key="1">
    <source>
        <dbReference type="ARBA" id="ARBA00006926"/>
    </source>
</evidence>
<dbReference type="KEGG" id="cbw:RR42_m0060"/>
<dbReference type="GO" id="GO:0034599">
    <property type="term" value="P:cellular response to oxidative stress"/>
    <property type="evidence" value="ECO:0007669"/>
    <property type="project" value="TreeGrafter"/>
</dbReference>
<evidence type="ECO:0000256" key="3">
    <source>
        <dbReference type="ARBA" id="ARBA00023002"/>
    </source>
</evidence>
<dbReference type="PRINTS" id="PR01011">
    <property type="entry name" value="GLUTPROXDASE"/>
</dbReference>
<dbReference type="CDD" id="cd00340">
    <property type="entry name" value="GSH_Peroxidase"/>
    <property type="match status" value="1"/>
</dbReference>
<dbReference type="Pfam" id="PF00255">
    <property type="entry name" value="GSHPx"/>
    <property type="match status" value="1"/>
</dbReference>
<accession>A0A0C4Y3M9</accession>
<protein>
    <recommendedName>
        <fullName evidence="4">Glutathione peroxidase</fullName>
    </recommendedName>
</protein>
<gene>
    <name evidence="6" type="ORF">RR42_m0060</name>
</gene>
<dbReference type="SUPFAM" id="SSF52833">
    <property type="entry name" value="Thioredoxin-like"/>
    <property type="match status" value="1"/>
</dbReference>
<dbReference type="PROSITE" id="PS51355">
    <property type="entry name" value="GLUTATHIONE_PEROXID_3"/>
    <property type="match status" value="1"/>
</dbReference>
<dbReference type="InterPro" id="IPR013766">
    <property type="entry name" value="Thioredoxin_domain"/>
</dbReference>
<dbReference type="InterPro" id="IPR029759">
    <property type="entry name" value="GPX_AS"/>
</dbReference>
<keyword evidence="3 4" id="KW-0560">Oxidoreductase</keyword>
<keyword evidence="2 4" id="KW-0575">Peroxidase</keyword>
<dbReference type="PROSITE" id="PS00460">
    <property type="entry name" value="GLUTATHIONE_PEROXID_1"/>
    <property type="match status" value="1"/>
</dbReference>
<reference evidence="6 7" key="1">
    <citation type="journal article" date="2015" name="Genome Announc.">
        <title>Complete Genome Sequence of Cupriavidus basilensis 4G11, Isolated from the Oak Ridge Field Research Center Site.</title>
        <authorList>
            <person name="Ray J."/>
            <person name="Waters R.J."/>
            <person name="Skerker J.M."/>
            <person name="Kuehl J.V."/>
            <person name="Price M.N."/>
            <person name="Huang J."/>
            <person name="Chakraborty R."/>
            <person name="Arkin A.P."/>
            <person name="Deutschbauer A."/>
        </authorList>
    </citation>
    <scope>NUCLEOTIDE SEQUENCE [LARGE SCALE GENOMIC DNA]</scope>
    <source>
        <strain evidence="6">4G11</strain>
    </source>
</reference>
<dbReference type="GO" id="GO:0004601">
    <property type="term" value="F:peroxidase activity"/>
    <property type="evidence" value="ECO:0007669"/>
    <property type="project" value="UniProtKB-KW"/>
</dbReference>
<dbReference type="STRING" id="68895.RR42_m0060"/>
<dbReference type="EMBL" id="CP010536">
    <property type="protein sequence ID" value="AJG17475.1"/>
    <property type="molecule type" value="Genomic_DNA"/>
</dbReference>
<dbReference type="AlphaFoldDB" id="A0A0C4Y3M9"/>
<sequence length="233" mass="25323">MRIYFTPNGVNYGQTISGVSYMRSLPEQRSRALQRIALSGALVLAAAAAVVATPRLAHAADAPAATAAKPAGACPASLNFKFPRLQDEAPQNLCQYAGKVVVVVNTASYCGFTPQYEGLEALYAKYRERGLVVLGFPSNDFSQEPGSSKEIADFCYNTYGVKFPMLGKSHVRGSDVNPMYALLAKQSGTTPKWNFYKYVIDRNGQVVGSYNSLTKPDDKQFVSKIEQLLDGAR</sequence>
<proteinExistence type="inferred from homology"/>
<feature type="domain" description="Thioredoxin" evidence="5">
    <location>
        <begin position="62"/>
        <end position="230"/>
    </location>
</feature>
<dbReference type="Proteomes" id="UP000031843">
    <property type="component" value="Chromosome main"/>
</dbReference>
<name>A0A0C4Y3M9_9BURK</name>
<evidence type="ECO:0000259" key="5">
    <source>
        <dbReference type="PROSITE" id="PS51352"/>
    </source>
</evidence>
<dbReference type="Gene3D" id="3.40.30.10">
    <property type="entry name" value="Glutaredoxin"/>
    <property type="match status" value="1"/>
</dbReference>
<evidence type="ECO:0000256" key="2">
    <source>
        <dbReference type="ARBA" id="ARBA00022559"/>
    </source>
</evidence>
<evidence type="ECO:0000313" key="7">
    <source>
        <dbReference type="Proteomes" id="UP000031843"/>
    </source>
</evidence>
<comment type="similarity">
    <text evidence="1 4">Belongs to the glutathione peroxidase family.</text>
</comment>
<dbReference type="PANTHER" id="PTHR11592">
    <property type="entry name" value="GLUTATHIONE PEROXIDASE"/>
    <property type="match status" value="1"/>
</dbReference>
<dbReference type="PANTHER" id="PTHR11592:SF44">
    <property type="entry name" value="GLUTATHIONE PEROXIDASE"/>
    <property type="match status" value="1"/>
</dbReference>
<dbReference type="InterPro" id="IPR036249">
    <property type="entry name" value="Thioredoxin-like_sf"/>
</dbReference>
<dbReference type="InterPro" id="IPR000889">
    <property type="entry name" value="Glutathione_peroxidase"/>
</dbReference>
<dbReference type="PROSITE" id="PS51352">
    <property type="entry name" value="THIOREDOXIN_2"/>
    <property type="match status" value="1"/>
</dbReference>
<keyword evidence="7" id="KW-1185">Reference proteome</keyword>
<organism evidence="6 7">
    <name type="scientific">Cupriavidus basilensis</name>
    <dbReference type="NCBI Taxonomy" id="68895"/>
    <lineage>
        <taxon>Bacteria</taxon>
        <taxon>Pseudomonadati</taxon>
        <taxon>Pseudomonadota</taxon>
        <taxon>Betaproteobacteria</taxon>
        <taxon>Burkholderiales</taxon>
        <taxon>Burkholderiaceae</taxon>
        <taxon>Cupriavidus</taxon>
    </lineage>
</organism>
<evidence type="ECO:0000313" key="6">
    <source>
        <dbReference type="EMBL" id="AJG17475.1"/>
    </source>
</evidence>
<evidence type="ECO:0000256" key="4">
    <source>
        <dbReference type="RuleBase" id="RU000499"/>
    </source>
</evidence>